<evidence type="ECO:0000313" key="7">
    <source>
        <dbReference type="Proteomes" id="UP000007842"/>
    </source>
</evidence>
<keyword evidence="7" id="KW-1185">Reference proteome</keyword>
<evidence type="ECO:0000256" key="4">
    <source>
        <dbReference type="PROSITE-ProRule" id="PRU00335"/>
    </source>
</evidence>
<evidence type="ECO:0000313" key="6">
    <source>
        <dbReference type="EMBL" id="AEW98532.1"/>
    </source>
</evidence>
<dbReference type="InterPro" id="IPR009057">
    <property type="entry name" value="Homeodomain-like_sf"/>
</dbReference>
<feature type="domain" description="HTH tetR-type" evidence="5">
    <location>
        <begin position="17"/>
        <end position="77"/>
    </location>
</feature>
<keyword evidence="2 4" id="KW-0238">DNA-binding</keyword>
<dbReference type="RefSeq" id="WP_014626758.1">
    <property type="nucleotide sequence ID" value="NC_016113.1"/>
</dbReference>
<organism evidence="6 7">
    <name type="scientific">Streptantibioticus cattleyicolor (strain ATCC 35852 / DSM 46488 / JCM 4925 / NBRC 14057 / NRRL 8057)</name>
    <name type="common">Streptomyces cattleya</name>
    <dbReference type="NCBI Taxonomy" id="1003195"/>
    <lineage>
        <taxon>Bacteria</taxon>
        <taxon>Bacillati</taxon>
        <taxon>Actinomycetota</taxon>
        <taxon>Actinomycetes</taxon>
        <taxon>Kitasatosporales</taxon>
        <taxon>Streptomycetaceae</taxon>
        <taxon>Streptantibioticus</taxon>
    </lineage>
</organism>
<dbReference type="OrthoDB" id="3210322at2"/>
<dbReference type="Pfam" id="PF00440">
    <property type="entry name" value="TetR_N"/>
    <property type="match status" value="1"/>
</dbReference>
<dbReference type="InterPro" id="IPR001647">
    <property type="entry name" value="HTH_TetR"/>
</dbReference>
<dbReference type="SUPFAM" id="SSF48498">
    <property type="entry name" value="Tetracyclin repressor-like, C-terminal domain"/>
    <property type="match status" value="1"/>
</dbReference>
<dbReference type="PANTHER" id="PTHR30055:SF243">
    <property type="entry name" value="HTH-TYPE TRANSCRIPTIONAL REGULATOR RV1816"/>
    <property type="match status" value="1"/>
</dbReference>
<evidence type="ECO:0000259" key="5">
    <source>
        <dbReference type="PROSITE" id="PS50977"/>
    </source>
</evidence>
<dbReference type="GO" id="GO:0003700">
    <property type="term" value="F:DNA-binding transcription factor activity"/>
    <property type="evidence" value="ECO:0007669"/>
    <property type="project" value="TreeGrafter"/>
</dbReference>
<dbReference type="Pfam" id="PF13305">
    <property type="entry name" value="TetR_C_33"/>
    <property type="match status" value="1"/>
</dbReference>
<name>G8XFG2_STREN</name>
<gene>
    <name evidence="6" type="ordered locus">SCATT_p03390</name>
</gene>
<keyword evidence="1" id="KW-0805">Transcription regulation</keyword>
<accession>G8XFG2</accession>
<dbReference type="Proteomes" id="UP000007842">
    <property type="component" value="Plasmid pSCATT"/>
</dbReference>
<dbReference type="PROSITE" id="PS50977">
    <property type="entry name" value="HTH_TETR_2"/>
    <property type="match status" value="1"/>
</dbReference>
<dbReference type="PATRIC" id="fig|1003195.29.peg.6139"/>
<feature type="DNA-binding region" description="H-T-H motif" evidence="4">
    <location>
        <begin position="40"/>
        <end position="59"/>
    </location>
</feature>
<dbReference type="GO" id="GO:0000976">
    <property type="term" value="F:transcription cis-regulatory region binding"/>
    <property type="evidence" value="ECO:0007669"/>
    <property type="project" value="TreeGrafter"/>
</dbReference>
<reference evidence="7" key="1">
    <citation type="submission" date="2011-12" db="EMBL/GenBank/DDBJ databases">
        <title>Complete genome sequence of Streptomyces cattleya strain DSM 46488.</title>
        <authorList>
            <person name="Ou H.-Y."/>
            <person name="Li P."/>
            <person name="Zhao C."/>
            <person name="O'Hagan D."/>
            <person name="Deng Z."/>
        </authorList>
    </citation>
    <scope>NUCLEOTIDE SEQUENCE [LARGE SCALE GENOMIC DNA]</scope>
    <source>
        <strain evidence="7">ATCC 35852 / DSM 46488 / JCM 4925 / NBRC 14057 / NRRL 8057</strain>
        <plasmid evidence="7">Plasmid pSCATT</plasmid>
    </source>
</reference>
<dbReference type="EMBL" id="CP003229">
    <property type="protein sequence ID" value="AEW98532.1"/>
    <property type="molecule type" value="Genomic_DNA"/>
</dbReference>
<sequence length="227" mass="25109">MSENVKKPTSPRQRYRVQNREEIKRLATEQLARSGPAGISLSRIAGRMGFTAPALYRYFANRDELITELIVDAYEDLATAVEAAVEEGSEPRHQLGELAGAVRRWVLAHPHRYLLIAGAPLPGYRAPERTTESARRVLGPFVAVFARLPRDPGTGLDRQFQHWLETDDAAGDWVRTYHGDAAALRAAVSAWSRMHGVLSLELQGNFGGMDFDPELLFVTEVMALAGG</sequence>
<dbReference type="InterPro" id="IPR036271">
    <property type="entry name" value="Tet_transcr_reg_TetR-rel_C_sf"/>
</dbReference>
<evidence type="ECO:0000256" key="3">
    <source>
        <dbReference type="ARBA" id="ARBA00023163"/>
    </source>
</evidence>
<dbReference type="KEGG" id="scy:SCATT_p03390"/>
<dbReference type="AlphaFoldDB" id="G8XFG2"/>
<geneLocation type="plasmid" evidence="6 7">
    <name>pSCATT</name>
</geneLocation>
<dbReference type="PANTHER" id="PTHR30055">
    <property type="entry name" value="HTH-TYPE TRANSCRIPTIONAL REGULATOR RUTR"/>
    <property type="match status" value="1"/>
</dbReference>
<protein>
    <submittedName>
        <fullName evidence="6">Transcriptional regulator, TetR family</fullName>
    </submittedName>
</protein>
<dbReference type="InterPro" id="IPR025996">
    <property type="entry name" value="MT1864/Rv1816-like_C"/>
</dbReference>
<evidence type="ECO:0000256" key="1">
    <source>
        <dbReference type="ARBA" id="ARBA00023015"/>
    </source>
</evidence>
<dbReference type="Gene3D" id="1.10.357.10">
    <property type="entry name" value="Tetracycline Repressor, domain 2"/>
    <property type="match status" value="1"/>
</dbReference>
<evidence type="ECO:0000256" key="2">
    <source>
        <dbReference type="ARBA" id="ARBA00023125"/>
    </source>
</evidence>
<keyword evidence="6" id="KW-0614">Plasmid</keyword>
<dbReference type="HOGENOM" id="CLU_069356_9_0_11"/>
<dbReference type="SUPFAM" id="SSF46689">
    <property type="entry name" value="Homeodomain-like"/>
    <property type="match status" value="1"/>
</dbReference>
<keyword evidence="3" id="KW-0804">Transcription</keyword>
<proteinExistence type="predicted"/>
<dbReference type="InterPro" id="IPR050109">
    <property type="entry name" value="HTH-type_TetR-like_transc_reg"/>
</dbReference>